<keyword evidence="6" id="KW-1185">Reference proteome</keyword>
<organism evidence="5 6">
    <name type="scientific">Paraburkholderia dioscoreae</name>
    <dbReference type="NCBI Taxonomy" id="2604047"/>
    <lineage>
        <taxon>Bacteria</taxon>
        <taxon>Pseudomonadati</taxon>
        <taxon>Pseudomonadota</taxon>
        <taxon>Betaproteobacteria</taxon>
        <taxon>Burkholderiales</taxon>
        <taxon>Burkholderiaceae</taxon>
        <taxon>Paraburkholderia</taxon>
    </lineage>
</organism>
<dbReference type="PROSITE" id="PS51257">
    <property type="entry name" value="PROKAR_LIPOPROTEIN"/>
    <property type="match status" value="1"/>
</dbReference>
<dbReference type="EMBL" id="LR699553">
    <property type="protein sequence ID" value="VVD27564.1"/>
    <property type="molecule type" value="Genomic_DNA"/>
</dbReference>
<reference evidence="5 6" key="1">
    <citation type="submission" date="2019-08" db="EMBL/GenBank/DDBJ databases">
        <authorList>
            <person name="Herpell B J."/>
        </authorList>
    </citation>
    <scope>NUCLEOTIDE SEQUENCE [LARGE SCALE GENOMIC DNA]</scope>
    <source>
        <strain evidence="6">Msb3</strain>
    </source>
</reference>
<protein>
    <submittedName>
        <fullName evidence="5">Phospholipid-binding lipoprotein MlaA</fullName>
    </submittedName>
</protein>
<proteinExistence type="inferred from homology"/>
<sequence>MKKLWNTRVAGVLMGVAAVTGLTACATGPDRKASDPLEPMNRAVFSFNESLDQHVAKPVATGYTKVIPQPLRNAVSNFFSNLGDIGNFANNLLQFKVTAATEDLMRFTFNSTFGLGGLLDWASAAGLPKHHEDFGLTLGHYGVPAGPYLVLPLFGPSSARDASGWVVASALTPTAYLPVEAGAPLFGLNVVSARADMLGATDLLEQAALDKYSFVRDGYMQRRAYLLNDGNALPSYEEPAESTGDLAAQAQPDGGAMPASK</sequence>
<evidence type="ECO:0000256" key="2">
    <source>
        <dbReference type="ARBA" id="ARBA00022729"/>
    </source>
</evidence>
<dbReference type="PRINTS" id="PR01805">
    <property type="entry name" value="VACJLIPOPROT"/>
</dbReference>
<evidence type="ECO:0000313" key="5">
    <source>
        <dbReference type="EMBL" id="VVD27564.1"/>
    </source>
</evidence>
<feature type="signal peptide" evidence="4">
    <location>
        <begin position="1"/>
        <end position="26"/>
    </location>
</feature>
<dbReference type="Pfam" id="PF04333">
    <property type="entry name" value="MlaA"/>
    <property type="match status" value="1"/>
</dbReference>
<dbReference type="KEGG" id="pdio:PDMSB3_1102"/>
<evidence type="ECO:0000256" key="4">
    <source>
        <dbReference type="SAM" id="SignalP"/>
    </source>
</evidence>
<feature type="chain" id="PRO_5025063601" evidence="4">
    <location>
        <begin position="27"/>
        <end position="261"/>
    </location>
</feature>
<keyword evidence="5" id="KW-0449">Lipoprotein</keyword>
<evidence type="ECO:0000256" key="3">
    <source>
        <dbReference type="SAM" id="MobiDB-lite"/>
    </source>
</evidence>
<evidence type="ECO:0000313" key="6">
    <source>
        <dbReference type="Proteomes" id="UP000325811"/>
    </source>
</evidence>
<dbReference type="AlphaFoldDB" id="A0A5Q4ZBH6"/>
<dbReference type="PANTHER" id="PTHR30035:SF3">
    <property type="entry name" value="INTERMEMBRANE PHOSPHOLIPID TRANSPORT SYSTEM LIPOPROTEIN MLAA"/>
    <property type="match status" value="1"/>
</dbReference>
<dbReference type="PANTHER" id="PTHR30035">
    <property type="entry name" value="LIPOPROTEIN VACJ-RELATED"/>
    <property type="match status" value="1"/>
</dbReference>
<dbReference type="Proteomes" id="UP000325811">
    <property type="component" value="Chromosome I"/>
</dbReference>
<comment type="similarity">
    <text evidence="1">Belongs to the MlaA family.</text>
</comment>
<evidence type="ECO:0000256" key="1">
    <source>
        <dbReference type="ARBA" id="ARBA00010634"/>
    </source>
</evidence>
<dbReference type="GO" id="GO:0120010">
    <property type="term" value="P:intermembrane phospholipid transfer"/>
    <property type="evidence" value="ECO:0007669"/>
    <property type="project" value="TreeGrafter"/>
</dbReference>
<name>A0A5Q4ZBH6_9BURK</name>
<accession>A0A5Q4ZBH6</accession>
<feature type="region of interest" description="Disordered" evidence="3">
    <location>
        <begin position="236"/>
        <end position="261"/>
    </location>
</feature>
<keyword evidence="2 4" id="KW-0732">Signal</keyword>
<dbReference type="InterPro" id="IPR007428">
    <property type="entry name" value="MlaA"/>
</dbReference>
<gene>
    <name evidence="5" type="ORF">PDMSB3_1102</name>
</gene>
<dbReference type="GO" id="GO:0016020">
    <property type="term" value="C:membrane"/>
    <property type="evidence" value="ECO:0007669"/>
    <property type="project" value="InterPro"/>
</dbReference>